<proteinExistence type="predicted"/>
<protein>
    <recommendedName>
        <fullName evidence="3">Histidine kinase/HSP90-like ATPase domain-containing protein</fullName>
    </recommendedName>
</protein>
<dbReference type="OrthoDB" id="291561at2"/>
<dbReference type="Proteomes" id="UP000318053">
    <property type="component" value="Unassembled WGS sequence"/>
</dbReference>
<reference evidence="1 2" key="1">
    <citation type="submission" date="2019-02" db="EMBL/GenBank/DDBJ databases">
        <title>Deep-cultivation of Planctomycetes and their phenomic and genomic characterization uncovers novel biology.</title>
        <authorList>
            <person name="Wiegand S."/>
            <person name="Jogler M."/>
            <person name="Boedeker C."/>
            <person name="Pinto D."/>
            <person name="Vollmers J."/>
            <person name="Rivas-Marin E."/>
            <person name="Kohn T."/>
            <person name="Peeters S.H."/>
            <person name="Heuer A."/>
            <person name="Rast P."/>
            <person name="Oberbeckmann S."/>
            <person name="Bunk B."/>
            <person name="Jeske O."/>
            <person name="Meyerdierks A."/>
            <person name="Storesund J.E."/>
            <person name="Kallscheuer N."/>
            <person name="Luecker S."/>
            <person name="Lage O.M."/>
            <person name="Pohl T."/>
            <person name="Merkel B.J."/>
            <person name="Hornburger P."/>
            <person name="Mueller R.-W."/>
            <person name="Bruemmer F."/>
            <person name="Labrenz M."/>
            <person name="Spormann A.M."/>
            <person name="Op Den Camp H."/>
            <person name="Overmann J."/>
            <person name="Amann R."/>
            <person name="Jetten M.S.M."/>
            <person name="Mascher T."/>
            <person name="Medema M.H."/>
            <person name="Devos D.P."/>
            <person name="Kaster A.-K."/>
            <person name="Ovreas L."/>
            <person name="Rohde M."/>
            <person name="Galperin M.Y."/>
            <person name="Jogler C."/>
        </authorList>
    </citation>
    <scope>NUCLEOTIDE SEQUENCE [LARGE SCALE GENOMIC DNA]</scope>
    <source>
        <strain evidence="1 2">CA85</strain>
    </source>
</reference>
<gene>
    <name evidence="1" type="ORF">CA85_06460</name>
</gene>
<keyword evidence="2" id="KW-1185">Reference proteome</keyword>
<accession>A0A5C5YKB6</accession>
<dbReference type="Gene3D" id="3.30.565.10">
    <property type="entry name" value="Histidine kinase-like ATPase, C-terminal domain"/>
    <property type="match status" value="1"/>
</dbReference>
<dbReference type="SUPFAM" id="SSF55874">
    <property type="entry name" value="ATPase domain of HSP90 chaperone/DNA topoisomerase II/histidine kinase"/>
    <property type="match status" value="1"/>
</dbReference>
<evidence type="ECO:0008006" key="3">
    <source>
        <dbReference type="Google" id="ProtNLM"/>
    </source>
</evidence>
<dbReference type="RefSeq" id="WP_146389790.1">
    <property type="nucleotide sequence ID" value="NZ_SJPK01000001.1"/>
</dbReference>
<evidence type="ECO:0000313" key="2">
    <source>
        <dbReference type="Proteomes" id="UP000318053"/>
    </source>
</evidence>
<sequence>MSHLTIGNDANQPFAIVVESVASHLLMKHPAPICLEVDMDMDLRVNVDSTSLSQLIDSLVRQALVEMPDGGELTITACETPTDVELEIADTGSDVETRACKLPMVAAAMAAELVWQNCPQGGGAVTARLPRYRQSQRRAA</sequence>
<dbReference type="InterPro" id="IPR036890">
    <property type="entry name" value="HATPase_C_sf"/>
</dbReference>
<dbReference type="AlphaFoldDB" id="A0A5C5YKB6"/>
<evidence type="ECO:0000313" key="1">
    <source>
        <dbReference type="EMBL" id="TWT75355.1"/>
    </source>
</evidence>
<organism evidence="1 2">
    <name type="scientific">Allorhodopirellula solitaria</name>
    <dbReference type="NCBI Taxonomy" id="2527987"/>
    <lineage>
        <taxon>Bacteria</taxon>
        <taxon>Pseudomonadati</taxon>
        <taxon>Planctomycetota</taxon>
        <taxon>Planctomycetia</taxon>
        <taxon>Pirellulales</taxon>
        <taxon>Pirellulaceae</taxon>
        <taxon>Allorhodopirellula</taxon>
    </lineage>
</organism>
<comment type="caution">
    <text evidence="1">The sequence shown here is derived from an EMBL/GenBank/DDBJ whole genome shotgun (WGS) entry which is preliminary data.</text>
</comment>
<dbReference type="EMBL" id="SJPK01000001">
    <property type="protein sequence ID" value="TWT75355.1"/>
    <property type="molecule type" value="Genomic_DNA"/>
</dbReference>
<name>A0A5C5YKB6_9BACT</name>